<comment type="caution">
    <text evidence="7">The sequence shown here is derived from an EMBL/GenBank/DDBJ whole genome shotgun (WGS) entry which is preliminary data.</text>
</comment>
<organism evidence="7 8">
    <name type="scientific">Cuneatibacter caecimuris</name>
    <dbReference type="NCBI Taxonomy" id="1796618"/>
    <lineage>
        <taxon>Bacteria</taxon>
        <taxon>Bacillati</taxon>
        <taxon>Bacillota</taxon>
        <taxon>Clostridia</taxon>
        <taxon>Lachnospirales</taxon>
        <taxon>Lachnospiraceae</taxon>
        <taxon>Cuneatibacter</taxon>
    </lineage>
</organism>
<keyword evidence="4 7" id="KW-0418">Kinase</keyword>
<dbReference type="OrthoDB" id="9792991at2"/>
<sequence>MEFWLWSLCSLLICVTILLVCKIHVLKKSAEEISDAFSDRLHTETNTLIDISSRDPHMRRLAEKINCQLRILRKERRRFLQGDLQLKEAVTDICHDLRTPLTAVCGYLDLLEQEEVSASVRHSLSVIRNRADALTELTGELFHYSLLASVEEEKLEPVDLKALLEESLASFYGAMKQRKVVPEISMPGLPVKRMLNSTAAARIFGNILSNALKYSGGDLQVSMDEEGEIVFANTAPELTPVMAGRLFDRYYTVEAGENSTGLGLSIARLLTERMGGEISSRCIDGKLRITLRFPQHS</sequence>
<dbReference type="EMBL" id="SGXF01000001">
    <property type="protein sequence ID" value="RZT03052.1"/>
    <property type="molecule type" value="Genomic_DNA"/>
</dbReference>
<comment type="catalytic activity">
    <reaction evidence="1">
        <text>ATP + protein L-histidine = ADP + protein N-phospho-L-histidine.</text>
        <dbReference type="EC" id="2.7.13.3"/>
    </reaction>
</comment>
<dbReference type="InterPro" id="IPR003661">
    <property type="entry name" value="HisK_dim/P_dom"/>
</dbReference>
<dbReference type="InterPro" id="IPR005467">
    <property type="entry name" value="His_kinase_dom"/>
</dbReference>
<dbReference type="CDD" id="cd00082">
    <property type="entry name" value="HisKA"/>
    <property type="match status" value="1"/>
</dbReference>
<evidence type="ECO:0000313" key="7">
    <source>
        <dbReference type="EMBL" id="RZT03052.1"/>
    </source>
</evidence>
<dbReference type="PANTHER" id="PTHR43547:SF2">
    <property type="entry name" value="HYBRID SIGNAL TRANSDUCTION HISTIDINE KINASE C"/>
    <property type="match status" value="1"/>
</dbReference>
<evidence type="ECO:0000256" key="1">
    <source>
        <dbReference type="ARBA" id="ARBA00000085"/>
    </source>
</evidence>
<dbReference type="Proteomes" id="UP000292927">
    <property type="component" value="Unassembled WGS sequence"/>
</dbReference>
<evidence type="ECO:0000256" key="3">
    <source>
        <dbReference type="ARBA" id="ARBA00022553"/>
    </source>
</evidence>
<dbReference type="GO" id="GO:0000155">
    <property type="term" value="F:phosphorelay sensor kinase activity"/>
    <property type="evidence" value="ECO:0007669"/>
    <property type="project" value="InterPro"/>
</dbReference>
<dbReference type="Gene3D" id="1.10.287.130">
    <property type="match status" value="1"/>
</dbReference>
<evidence type="ECO:0000256" key="5">
    <source>
        <dbReference type="ARBA" id="ARBA00023012"/>
    </source>
</evidence>
<evidence type="ECO:0000256" key="4">
    <source>
        <dbReference type="ARBA" id="ARBA00022777"/>
    </source>
</evidence>
<reference evidence="7 8" key="1">
    <citation type="submission" date="2019-02" db="EMBL/GenBank/DDBJ databases">
        <title>Genomic Encyclopedia of Type Strains, Phase IV (KMG-IV): sequencing the most valuable type-strain genomes for metagenomic binning, comparative biology and taxonomic classification.</title>
        <authorList>
            <person name="Goeker M."/>
        </authorList>
    </citation>
    <scope>NUCLEOTIDE SEQUENCE [LARGE SCALE GENOMIC DNA]</scope>
    <source>
        <strain evidence="7 8">DSM 29486</strain>
    </source>
</reference>
<dbReference type="PANTHER" id="PTHR43547">
    <property type="entry name" value="TWO-COMPONENT HISTIDINE KINASE"/>
    <property type="match status" value="1"/>
</dbReference>
<feature type="domain" description="Histidine kinase" evidence="6">
    <location>
        <begin position="92"/>
        <end position="297"/>
    </location>
</feature>
<dbReference type="EC" id="2.7.13.3" evidence="2"/>
<proteinExistence type="predicted"/>
<dbReference type="SUPFAM" id="SSF55874">
    <property type="entry name" value="ATPase domain of HSP90 chaperone/DNA topoisomerase II/histidine kinase"/>
    <property type="match status" value="1"/>
</dbReference>
<dbReference type="InterPro" id="IPR003594">
    <property type="entry name" value="HATPase_dom"/>
</dbReference>
<evidence type="ECO:0000259" key="6">
    <source>
        <dbReference type="PROSITE" id="PS50109"/>
    </source>
</evidence>
<dbReference type="SMART" id="SM00388">
    <property type="entry name" value="HisKA"/>
    <property type="match status" value="1"/>
</dbReference>
<dbReference type="SUPFAM" id="SSF47384">
    <property type="entry name" value="Homodimeric domain of signal transducing histidine kinase"/>
    <property type="match status" value="1"/>
</dbReference>
<evidence type="ECO:0000313" key="8">
    <source>
        <dbReference type="Proteomes" id="UP000292927"/>
    </source>
</evidence>
<dbReference type="AlphaFoldDB" id="A0A4Q7PQ22"/>
<accession>A0A4Q7PQ22</accession>
<keyword evidence="8" id="KW-1185">Reference proteome</keyword>
<dbReference type="Pfam" id="PF00512">
    <property type="entry name" value="HisKA"/>
    <property type="match status" value="1"/>
</dbReference>
<dbReference type="InterPro" id="IPR036097">
    <property type="entry name" value="HisK_dim/P_sf"/>
</dbReference>
<protein>
    <recommendedName>
        <fullName evidence="2">histidine kinase</fullName>
        <ecNumber evidence="2">2.7.13.3</ecNumber>
    </recommendedName>
</protein>
<name>A0A4Q7PQ22_9FIRM</name>
<keyword evidence="4 7" id="KW-0808">Transferase</keyword>
<evidence type="ECO:0000256" key="2">
    <source>
        <dbReference type="ARBA" id="ARBA00012438"/>
    </source>
</evidence>
<dbReference type="Gene3D" id="3.30.565.10">
    <property type="entry name" value="Histidine kinase-like ATPase, C-terminal domain"/>
    <property type="match status" value="1"/>
</dbReference>
<dbReference type="RefSeq" id="WP_130433922.1">
    <property type="nucleotide sequence ID" value="NZ_SGXF01000001.1"/>
</dbReference>
<dbReference type="InterPro" id="IPR036890">
    <property type="entry name" value="HATPase_C_sf"/>
</dbReference>
<keyword evidence="5" id="KW-0902">Two-component regulatory system</keyword>
<dbReference type="PROSITE" id="PS50109">
    <property type="entry name" value="HIS_KIN"/>
    <property type="match status" value="1"/>
</dbReference>
<dbReference type="SMART" id="SM00387">
    <property type="entry name" value="HATPase_c"/>
    <property type="match status" value="1"/>
</dbReference>
<gene>
    <name evidence="7" type="ORF">EV209_1186</name>
</gene>
<keyword evidence="3" id="KW-0597">Phosphoprotein</keyword>
<dbReference type="Pfam" id="PF02518">
    <property type="entry name" value="HATPase_c"/>
    <property type="match status" value="1"/>
</dbReference>